<reference evidence="2 3" key="1">
    <citation type="submission" date="2016-10" db="EMBL/GenBank/DDBJ databases">
        <authorList>
            <person name="de Groot N.N."/>
        </authorList>
    </citation>
    <scope>NUCLEOTIDE SEQUENCE [LARGE SCALE GENOMIC DNA]</scope>
    <source>
        <strain evidence="2 3">Vu-144</strain>
    </source>
</reference>
<sequence>MSTRFKCVDWLSGASIYEVNIRQYTPEGTLQAFEKHLPRIRKMGIDILWFMPLTPISTKGRKGTLGSYYACSSYMDINPEFGSLEDFKHLVDQAHSLGFKVIIDWVANHTGLDHNWTQHPDWYLRDNDGNFLETHGWDDVIDLNYQNPDMQTAMIHAMKYWIGMFDIDGFRCDMAHLVPLSFWQKARTDCEQLKHLLFLGECDEDAYSSVFDITYAWRWMHDTEKLRDNAGIWAGTGQVKATLEHYRSLPEGSNKLLFTANHDENSWNGTEFEKYGTLAPVLAAFIFLYPAVPLIYSGQEIPSHKRLKFFDKVQLDWPTPPKRPELESFYQTLISLHRLPAFATASHLQWLNDGPSGQETDAGLAYLLTSSQKPAHTEPKDKAGTIALVLFNFSAENSQVFNLNGQLPAAIFQGSFIHLDQRMQPETGHNLSNDHSWVLPPASFAVYYNEAGLQFW</sequence>
<protein>
    <submittedName>
        <fullName evidence="2">1,4-alpha-glucan branching enzyme</fullName>
    </submittedName>
</protein>
<dbReference type="RefSeq" id="WP_091396474.1">
    <property type="nucleotide sequence ID" value="NZ_FNQY01000008.1"/>
</dbReference>
<name>A0A1H3YF59_9BACT</name>
<evidence type="ECO:0000259" key="1">
    <source>
        <dbReference type="SMART" id="SM00642"/>
    </source>
</evidence>
<evidence type="ECO:0000313" key="3">
    <source>
        <dbReference type="Proteomes" id="UP000199041"/>
    </source>
</evidence>
<dbReference type="STRING" id="551991.SAMN05192529_10824"/>
<dbReference type="Gene3D" id="3.20.20.80">
    <property type="entry name" value="Glycosidases"/>
    <property type="match status" value="1"/>
</dbReference>
<evidence type="ECO:0000313" key="2">
    <source>
        <dbReference type="EMBL" id="SEA09741.1"/>
    </source>
</evidence>
<organism evidence="2 3">
    <name type="scientific">Arachidicoccus rhizosphaerae</name>
    <dbReference type="NCBI Taxonomy" id="551991"/>
    <lineage>
        <taxon>Bacteria</taxon>
        <taxon>Pseudomonadati</taxon>
        <taxon>Bacteroidota</taxon>
        <taxon>Chitinophagia</taxon>
        <taxon>Chitinophagales</taxon>
        <taxon>Chitinophagaceae</taxon>
        <taxon>Arachidicoccus</taxon>
    </lineage>
</organism>
<dbReference type="Proteomes" id="UP000199041">
    <property type="component" value="Unassembled WGS sequence"/>
</dbReference>
<feature type="domain" description="Glycosyl hydrolase family 13 catalytic" evidence="1">
    <location>
        <begin position="27"/>
        <end position="337"/>
    </location>
</feature>
<dbReference type="PANTHER" id="PTHR47786">
    <property type="entry name" value="ALPHA-1,4-GLUCAN:MALTOSE-1-PHOSPHATE MALTOSYLTRANSFERASE"/>
    <property type="match status" value="1"/>
</dbReference>
<accession>A0A1H3YF59</accession>
<dbReference type="InterPro" id="IPR017853">
    <property type="entry name" value="GH"/>
</dbReference>
<proteinExistence type="predicted"/>
<dbReference type="PANTHER" id="PTHR47786:SF2">
    <property type="entry name" value="GLYCOSYL HYDROLASE FAMILY 13 CATALYTIC DOMAIN-CONTAINING PROTEIN"/>
    <property type="match status" value="1"/>
</dbReference>
<dbReference type="SUPFAM" id="SSF51445">
    <property type="entry name" value="(Trans)glycosidases"/>
    <property type="match status" value="1"/>
</dbReference>
<dbReference type="SMART" id="SM00642">
    <property type="entry name" value="Aamy"/>
    <property type="match status" value="1"/>
</dbReference>
<dbReference type="OrthoDB" id="9805159at2"/>
<dbReference type="AlphaFoldDB" id="A0A1H3YF59"/>
<gene>
    <name evidence="2" type="ORF">SAMN05192529_10824</name>
</gene>
<dbReference type="Pfam" id="PF00128">
    <property type="entry name" value="Alpha-amylase"/>
    <property type="match status" value="2"/>
</dbReference>
<dbReference type="InterPro" id="IPR006047">
    <property type="entry name" value="GH13_cat_dom"/>
</dbReference>
<dbReference type="EMBL" id="FNQY01000008">
    <property type="protein sequence ID" value="SEA09741.1"/>
    <property type="molecule type" value="Genomic_DNA"/>
</dbReference>
<dbReference type="CDD" id="cd11313">
    <property type="entry name" value="AmyAc_arch_bac_AmyA"/>
    <property type="match status" value="1"/>
</dbReference>
<dbReference type="GO" id="GO:0005975">
    <property type="term" value="P:carbohydrate metabolic process"/>
    <property type="evidence" value="ECO:0007669"/>
    <property type="project" value="InterPro"/>
</dbReference>
<keyword evidence="3" id="KW-1185">Reference proteome</keyword>